<keyword evidence="2" id="KW-1185">Reference proteome</keyword>
<protein>
    <submittedName>
        <fullName evidence="1">Uncharacterized protein</fullName>
    </submittedName>
</protein>
<organism evidence="1 2">
    <name type="scientific">Rhododendron molle</name>
    <name type="common">Chinese azalea</name>
    <name type="synonym">Azalea mollis</name>
    <dbReference type="NCBI Taxonomy" id="49168"/>
    <lineage>
        <taxon>Eukaryota</taxon>
        <taxon>Viridiplantae</taxon>
        <taxon>Streptophyta</taxon>
        <taxon>Embryophyta</taxon>
        <taxon>Tracheophyta</taxon>
        <taxon>Spermatophyta</taxon>
        <taxon>Magnoliopsida</taxon>
        <taxon>eudicotyledons</taxon>
        <taxon>Gunneridae</taxon>
        <taxon>Pentapetalae</taxon>
        <taxon>asterids</taxon>
        <taxon>Ericales</taxon>
        <taxon>Ericaceae</taxon>
        <taxon>Ericoideae</taxon>
        <taxon>Rhodoreae</taxon>
        <taxon>Rhododendron</taxon>
    </lineage>
</organism>
<accession>A0ACC0NXU9</accession>
<dbReference type="Proteomes" id="UP001062846">
    <property type="component" value="Chromosome 4"/>
</dbReference>
<gene>
    <name evidence="1" type="ORF">RHMOL_Rhmol04G0059200</name>
</gene>
<dbReference type="EMBL" id="CM046391">
    <property type="protein sequence ID" value="KAI8558060.1"/>
    <property type="molecule type" value="Genomic_DNA"/>
</dbReference>
<evidence type="ECO:0000313" key="2">
    <source>
        <dbReference type="Proteomes" id="UP001062846"/>
    </source>
</evidence>
<reference evidence="1" key="1">
    <citation type="submission" date="2022-02" db="EMBL/GenBank/DDBJ databases">
        <title>Plant Genome Project.</title>
        <authorList>
            <person name="Zhang R.-G."/>
        </authorList>
    </citation>
    <scope>NUCLEOTIDE SEQUENCE</scope>
    <source>
        <strain evidence="1">AT1</strain>
    </source>
</reference>
<sequence>MLPLSIQRDFQHIEVYHNPVRNSTVEKEEGKMSKEDGDIAGPNTSEVETKGTQTRLVLQFMSILPVNWNCSRINMEFTNNRALPNEFWASKVPATLLTANEAQSIIPLLSHLHAQTWIFDGLG</sequence>
<proteinExistence type="predicted"/>
<comment type="caution">
    <text evidence="1">The sequence shown here is derived from an EMBL/GenBank/DDBJ whole genome shotgun (WGS) entry which is preliminary data.</text>
</comment>
<evidence type="ECO:0000313" key="1">
    <source>
        <dbReference type="EMBL" id="KAI8558060.1"/>
    </source>
</evidence>
<name>A0ACC0NXU9_RHOML</name>